<dbReference type="InParanoid" id="A2GGE9"/>
<dbReference type="VEuPathDB" id="TrichDB:TVAGG3_0933220"/>
<reference evidence="1" key="1">
    <citation type="submission" date="2006-10" db="EMBL/GenBank/DDBJ databases">
        <authorList>
            <person name="Amadeo P."/>
            <person name="Zhao Q."/>
            <person name="Wortman J."/>
            <person name="Fraser-Liggett C."/>
            <person name="Carlton J."/>
        </authorList>
    </citation>
    <scope>NUCLEOTIDE SEQUENCE</scope>
    <source>
        <strain evidence="1">G3</strain>
    </source>
</reference>
<dbReference type="VEuPathDB" id="TrichDB:TVAG_416800"/>
<organism evidence="1 2">
    <name type="scientific">Trichomonas vaginalis (strain ATCC PRA-98 / G3)</name>
    <dbReference type="NCBI Taxonomy" id="412133"/>
    <lineage>
        <taxon>Eukaryota</taxon>
        <taxon>Metamonada</taxon>
        <taxon>Parabasalia</taxon>
        <taxon>Trichomonadida</taxon>
        <taxon>Trichomonadidae</taxon>
        <taxon>Trichomonas</taxon>
    </lineage>
</organism>
<sequence length="192" mass="23222">MIHYLFLSKFPRWAMAITLYSSYYEYYYKFNTKCKLIKYLRSQYPKEAGPQKALGLTFEKGEKISFHYSEFLYYNKFVKLDDNDIRFLGKYIIKRFIDDVDQGLVPYSVVNVYGYLFGGIIYRYAILENADDDVIESIKTFARCFRMCDWNLHVRKYKEPKISYFYYDGTQNKMPWQEFMPPLEIVNKDPVF</sequence>
<evidence type="ECO:0000313" key="2">
    <source>
        <dbReference type="Proteomes" id="UP000001542"/>
    </source>
</evidence>
<dbReference type="AlphaFoldDB" id="A2GGE9"/>
<gene>
    <name evidence="1" type="ORF">TVAG_416800</name>
</gene>
<dbReference type="RefSeq" id="XP_001296699.1">
    <property type="nucleotide sequence ID" value="XM_001296698.1"/>
</dbReference>
<reference evidence="1" key="2">
    <citation type="journal article" date="2007" name="Science">
        <title>Draft genome sequence of the sexually transmitted pathogen Trichomonas vaginalis.</title>
        <authorList>
            <person name="Carlton J.M."/>
            <person name="Hirt R.P."/>
            <person name="Silva J.C."/>
            <person name="Delcher A.L."/>
            <person name="Schatz M."/>
            <person name="Zhao Q."/>
            <person name="Wortman J.R."/>
            <person name="Bidwell S.L."/>
            <person name="Alsmark U.C.M."/>
            <person name="Besteiro S."/>
            <person name="Sicheritz-Ponten T."/>
            <person name="Noel C.J."/>
            <person name="Dacks J.B."/>
            <person name="Foster P.G."/>
            <person name="Simillion C."/>
            <person name="Van de Peer Y."/>
            <person name="Miranda-Saavedra D."/>
            <person name="Barton G.J."/>
            <person name="Westrop G.D."/>
            <person name="Mueller S."/>
            <person name="Dessi D."/>
            <person name="Fiori P.L."/>
            <person name="Ren Q."/>
            <person name="Paulsen I."/>
            <person name="Zhang H."/>
            <person name="Bastida-Corcuera F.D."/>
            <person name="Simoes-Barbosa A."/>
            <person name="Brown M.T."/>
            <person name="Hayes R.D."/>
            <person name="Mukherjee M."/>
            <person name="Okumura C.Y."/>
            <person name="Schneider R."/>
            <person name="Smith A.J."/>
            <person name="Vanacova S."/>
            <person name="Villalvazo M."/>
            <person name="Haas B.J."/>
            <person name="Pertea M."/>
            <person name="Feldblyum T.V."/>
            <person name="Utterback T.R."/>
            <person name="Shu C.L."/>
            <person name="Osoegawa K."/>
            <person name="de Jong P.J."/>
            <person name="Hrdy I."/>
            <person name="Horvathova L."/>
            <person name="Zubacova Z."/>
            <person name="Dolezal P."/>
            <person name="Malik S.B."/>
            <person name="Logsdon J.M. Jr."/>
            <person name="Henze K."/>
            <person name="Gupta A."/>
            <person name="Wang C.C."/>
            <person name="Dunne R.L."/>
            <person name="Upcroft J.A."/>
            <person name="Upcroft P."/>
            <person name="White O."/>
            <person name="Salzberg S.L."/>
            <person name="Tang P."/>
            <person name="Chiu C.-H."/>
            <person name="Lee Y.-S."/>
            <person name="Embley T.M."/>
            <person name="Coombs G.H."/>
            <person name="Mottram J.C."/>
            <person name="Tachezy J."/>
            <person name="Fraser-Liggett C.M."/>
            <person name="Johnson P.J."/>
        </authorList>
    </citation>
    <scope>NUCLEOTIDE SEQUENCE [LARGE SCALE GENOMIC DNA]</scope>
    <source>
        <strain evidence="1">G3</strain>
    </source>
</reference>
<keyword evidence="2" id="KW-1185">Reference proteome</keyword>
<protein>
    <submittedName>
        <fullName evidence="1">Uncharacterized protein</fullName>
    </submittedName>
</protein>
<name>A2GGE9_TRIV3</name>
<evidence type="ECO:0000313" key="1">
    <source>
        <dbReference type="EMBL" id="EAX83769.1"/>
    </source>
</evidence>
<dbReference type="EMBL" id="DS115730">
    <property type="protein sequence ID" value="EAX83769.1"/>
    <property type="molecule type" value="Genomic_DNA"/>
</dbReference>
<dbReference type="KEGG" id="tva:4741401"/>
<proteinExistence type="predicted"/>
<accession>A2GGE9</accession>
<dbReference type="Proteomes" id="UP000001542">
    <property type="component" value="Unassembled WGS sequence"/>
</dbReference>